<keyword evidence="17" id="KW-1185">Reference proteome</keyword>
<evidence type="ECO:0000313" key="18">
    <source>
        <dbReference type="RefSeq" id="XP_014677949.1"/>
    </source>
</evidence>
<evidence type="ECO:0000259" key="11">
    <source>
        <dbReference type="PROSITE" id="PS50001"/>
    </source>
</evidence>
<feature type="domain" description="SH3" evidence="12">
    <location>
        <begin position="576"/>
        <end position="638"/>
    </location>
</feature>
<dbReference type="PROSITE" id="PS50010">
    <property type="entry name" value="DH_2"/>
    <property type="match status" value="1"/>
</dbReference>
<dbReference type="InterPro" id="IPR035899">
    <property type="entry name" value="DBL_dom_sf"/>
</dbReference>
<name>A0ABM1F0H8_PRICU</name>
<dbReference type="PROSITE" id="PS50021">
    <property type="entry name" value="CH"/>
    <property type="match status" value="1"/>
</dbReference>
<feature type="domain" description="PH" evidence="13">
    <location>
        <begin position="390"/>
        <end position="497"/>
    </location>
</feature>
<keyword evidence="5" id="KW-0677">Repeat</keyword>
<dbReference type="Gene3D" id="3.30.505.10">
    <property type="entry name" value="SH2 domain"/>
    <property type="match status" value="1"/>
</dbReference>
<dbReference type="RefSeq" id="XP_014677949.1">
    <property type="nucleotide sequence ID" value="XM_014822463.1"/>
</dbReference>
<dbReference type="InterPro" id="IPR036028">
    <property type="entry name" value="SH3-like_dom_sf"/>
</dbReference>
<evidence type="ECO:0000259" key="14">
    <source>
        <dbReference type="PROSITE" id="PS50010"/>
    </source>
</evidence>
<evidence type="ECO:0000259" key="16">
    <source>
        <dbReference type="PROSITE" id="PS50081"/>
    </source>
</evidence>
<dbReference type="Pfam" id="PF00130">
    <property type="entry name" value="C1_1"/>
    <property type="match status" value="1"/>
</dbReference>
<proteinExistence type="predicted"/>
<dbReference type="Gene3D" id="2.30.29.30">
    <property type="entry name" value="Pleckstrin-homology domain (PH domain)/Phosphotyrosine-binding domain (PTB)"/>
    <property type="match status" value="1"/>
</dbReference>
<dbReference type="Pfam" id="PF00018">
    <property type="entry name" value="SH3_1"/>
    <property type="match status" value="1"/>
</dbReference>
<dbReference type="SUPFAM" id="SSF48065">
    <property type="entry name" value="DBL homology domain (DH-domain)"/>
    <property type="match status" value="1"/>
</dbReference>
<evidence type="ECO:0000256" key="6">
    <source>
        <dbReference type="ARBA" id="ARBA00022771"/>
    </source>
</evidence>
<evidence type="ECO:0000259" key="13">
    <source>
        <dbReference type="PROSITE" id="PS50003"/>
    </source>
</evidence>
<evidence type="ECO:0000256" key="2">
    <source>
        <dbReference type="ARBA" id="ARBA00022553"/>
    </source>
</evidence>
<feature type="domain" description="SH2" evidence="11">
    <location>
        <begin position="679"/>
        <end position="775"/>
    </location>
</feature>
<dbReference type="CDD" id="cd21201">
    <property type="entry name" value="CH_VAV"/>
    <property type="match status" value="1"/>
</dbReference>
<dbReference type="Gene3D" id="1.20.900.10">
    <property type="entry name" value="Dbl homology (DH) domain"/>
    <property type="match status" value="1"/>
</dbReference>
<evidence type="ECO:0000256" key="4">
    <source>
        <dbReference type="ARBA" id="ARBA00022723"/>
    </source>
</evidence>
<dbReference type="SMART" id="SM00233">
    <property type="entry name" value="PH"/>
    <property type="match status" value="1"/>
</dbReference>
<organism evidence="17 18">
    <name type="scientific">Priapulus caudatus</name>
    <name type="common">Priapulid worm</name>
    <dbReference type="NCBI Taxonomy" id="37621"/>
    <lineage>
        <taxon>Eukaryota</taxon>
        <taxon>Metazoa</taxon>
        <taxon>Ecdysozoa</taxon>
        <taxon>Scalidophora</taxon>
        <taxon>Priapulida</taxon>
        <taxon>Priapulimorpha</taxon>
        <taxon>Priapulimorphida</taxon>
        <taxon>Priapulidae</taxon>
        <taxon>Priapulus</taxon>
    </lineage>
</organism>
<feature type="domain" description="Phorbol-ester/DAG-type" evidence="16">
    <location>
        <begin position="508"/>
        <end position="552"/>
    </location>
</feature>
<dbReference type="CDD" id="cd00160">
    <property type="entry name" value="RhoGEF"/>
    <property type="match status" value="1"/>
</dbReference>
<dbReference type="InterPro" id="IPR001452">
    <property type="entry name" value="SH3_domain"/>
</dbReference>
<keyword evidence="6" id="KW-0863">Zinc-finger</keyword>
<reference evidence="18" key="1">
    <citation type="submission" date="2025-08" db="UniProtKB">
        <authorList>
            <consortium name="RefSeq"/>
        </authorList>
    </citation>
    <scope>IDENTIFICATION</scope>
</reference>
<dbReference type="Pfam" id="PF00017">
    <property type="entry name" value="SH2"/>
    <property type="match status" value="1"/>
</dbReference>
<dbReference type="PANTHER" id="PTHR45818:SF3">
    <property type="entry name" value="PROTEIN VAV"/>
    <property type="match status" value="1"/>
</dbReference>
<dbReference type="SMART" id="SM00252">
    <property type="entry name" value="SH2"/>
    <property type="match status" value="1"/>
</dbReference>
<dbReference type="Proteomes" id="UP000695022">
    <property type="component" value="Unplaced"/>
</dbReference>
<keyword evidence="1 10" id="KW-0728">SH3 domain</keyword>
<dbReference type="SMART" id="SM00033">
    <property type="entry name" value="CH"/>
    <property type="match status" value="1"/>
</dbReference>
<dbReference type="Pfam" id="PF00307">
    <property type="entry name" value="CH"/>
    <property type="match status" value="1"/>
</dbReference>
<evidence type="ECO:0000313" key="17">
    <source>
        <dbReference type="Proteomes" id="UP000695022"/>
    </source>
</evidence>
<dbReference type="Pfam" id="PF22697">
    <property type="entry name" value="SOS1_NGEF_PH"/>
    <property type="match status" value="1"/>
</dbReference>
<dbReference type="InterPro" id="IPR036872">
    <property type="entry name" value="CH_dom_sf"/>
</dbReference>
<keyword evidence="2" id="KW-0597">Phosphoprotein</keyword>
<evidence type="ECO:0000259" key="15">
    <source>
        <dbReference type="PROSITE" id="PS50021"/>
    </source>
</evidence>
<keyword evidence="3" id="KW-0344">Guanine-nucleotide releasing factor</keyword>
<dbReference type="PROSITE" id="PS00741">
    <property type="entry name" value="DH_1"/>
    <property type="match status" value="1"/>
</dbReference>
<dbReference type="PROSITE" id="PS50081">
    <property type="entry name" value="ZF_DAG_PE_2"/>
    <property type="match status" value="1"/>
</dbReference>
<dbReference type="PROSITE" id="PS50002">
    <property type="entry name" value="SH3"/>
    <property type="match status" value="2"/>
</dbReference>
<dbReference type="InterPro" id="IPR001331">
    <property type="entry name" value="GDS_CDC24_CS"/>
</dbReference>
<dbReference type="InterPro" id="IPR001849">
    <property type="entry name" value="PH_domain"/>
</dbReference>
<feature type="domain" description="DH" evidence="14">
    <location>
        <begin position="178"/>
        <end position="357"/>
    </location>
</feature>
<evidence type="ECO:0000256" key="7">
    <source>
        <dbReference type="ARBA" id="ARBA00022833"/>
    </source>
</evidence>
<keyword evidence="8 9" id="KW-0727">SH2 domain</keyword>
<dbReference type="SUPFAM" id="SSF55550">
    <property type="entry name" value="SH2 domain"/>
    <property type="match status" value="1"/>
</dbReference>
<dbReference type="InterPro" id="IPR011993">
    <property type="entry name" value="PH-like_dom_sf"/>
</dbReference>
<dbReference type="PROSITE" id="PS50003">
    <property type="entry name" value="PH_DOMAIN"/>
    <property type="match status" value="1"/>
</dbReference>
<dbReference type="Pfam" id="PF00621">
    <property type="entry name" value="RhoGEF"/>
    <property type="match status" value="1"/>
</dbReference>
<dbReference type="InterPro" id="IPR002219">
    <property type="entry name" value="PKC_DAG/PE"/>
</dbReference>
<evidence type="ECO:0000256" key="1">
    <source>
        <dbReference type="ARBA" id="ARBA00022443"/>
    </source>
</evidence>
<dbReference type="Gene3D" id="2.30.30.40">
    <property type="entry name" value="SH3 Domains"/>
    <property type="match status" value="2"/>
</dbReference>
<feature type="domain" description="Calponin-homology (CH)" evidence="15">
    <location>
        <begin position="1"/>
        <end position="97"/>
    </location>
</feature>
<dbReference type="PROSITE" id="PS50001">
    <property type="entry name" value="SH2"/>
    <property type="match status" value="1"/>
</dbReference>
<evidence type="ECO:0000256" key="3">
    <source>
        <dbReference type="ARBA" id="ARBA00022658"/>
    </source>
</evidence>
<dbReference type="Gene3D" id="3.30.60.20">
    <property type="match status" value="1"/>
</dbReference>
<dbReference type="PANTHER" id="PTHR45818">
    <property type="entry name" value="PROTEIN VAV"/>
    <property type="match status" value="1"/>
</dbReference>
<gene>
    <name evidence="18" type="primary">LOC106817761</name>
</gene>
<dbReference type="SMART" id="SM00325">
    <property type="entry name" value="RhoGEF"/>
    <property type="match status" value="1"/>
</dbReference>
<keyword evidence="4" id="KW-0479">Metal-binding</keyword>
<dbReference type="InterPro" id="IPR000980">
    <property type="entry name" value="SH2"/>
</dbReference>
<keyword evidence="7" id="KW-0862">Zinc</keyword>
<dbReference type="InterPro" id="IPR055251">
    <property type="entry name" value="SOS1_NGEF_PH"/>
</dbReference>
<evidence type="ECO:0000256" key="9">
    <source>
        <dbReference type="PROSITE-ProRule" id="PRU00191"/>
    </source>
</evidence>
<dbReference type="CDD" id="cd01223">
    <property type="entry name" value="PH_Vav"/>
    <property type="match status" value="1"/>
</dbReference>
<dbReference type="InterPro" id="IPR036860">
    <property type="entry name" value="SH2_dom_sf"/>
</dbReference>
<accession>A0ABM1F0H8</accession>
<dbReference type="InterPro" id="IPR037832">
    <property type="entry name" value="PH_Vav"/>
</dbReference>
<evidence type="ECO:0000256" key="10">
    <source>
        <dbReference type="PROSITE-ProRule" id="PRU00192"/>
    </source>
</evidence>
<dbReference type="SUPFAM" id="SSF47576">
    <property type="entry name" value="Calponin-homology domain, CH-domain"/>
    <property type="match status" value="1"/>
</dbReference>
<dbReference type="CDD" id="cd20810">
    <property type="entry name" value="C1_VAV"/>
    <property type="match status" value="1"/>
</dbReference>
<dbReference type="SUPFAM" id="SSF50044">
    <property type="entry name" value="SH3-domain"/>
    <property type="match status" value="2"/>
</dbReference>
<dbReference type="SMART" id="SM00326">
    <property type="entry name" value="SH3"/>
    <property type="match status" value="2"/>
</dbReference>
<dbReference type="SMART" id="SM00109">
    <property type="entry name" value="C1"/>
    <property type="match status" value="1"/>
</dbReference>
<evidence type="ECO:0000256" key="8">
    <source>
        <dbReference type="ARBA" id="ARBA00022999"/>
    </source>
</evidence>
<feature type="domain" description="SH3" evidence="12">
    <location>
        <begin position="788"/>
        <end position="847"/>
    </location>
</feature>
<evidence type="ECO:0000256" key="5">
    <source>
        <dbReference type="ARBA" id="ARBA00022737"/>
    </source>
</evidence>
<evidence type="ECO:0000259" key="12">
    <source>
        <dbReference type="PROSITE" id="PS50002"/>
    </source>
</evidence>
<protein>
    <submittedName>
        <fullName evidence="18">Guanine nucleotide exchange factor VAV2-like isoform X1</fullName>
    </submittedName>
</protein>
<dbReference type="Gene3D" id="1.10.418.10">
    <property type="entry name" value="Calponin-like domain"/>
    <property type="match status" value="1"/>
</dbReference>
<dbReference type="InterPro" id="IPR000219">
    <property type="entry name" value="DH_dom"/>
</dbReference>
<dbReference type="GeneID" id="106817761"/>
<dbReference type="InterPro" id="IPR001715">
    <property type="entry name" value="CH_dom"/>
</dbReference>
<sequence>MWPTSQVFDLAQILRDGVLLCQLANKLLPNSIDVKEISNRPQMSQFLCLKNIRTFLTACQHTFGMRSHELFDSFMLFDMTDFGKVLQALSKLSRSHKALATGIPGFPQDHPDERHYYNEEIYSHLEELATSNDLMDEDPYREVREDELGREDIYEDLCAYRSRKELEQPLLEKKPADKREYCIRELVETEKNYVDALNMIVSHFARPLKPIIPEEDFRLVFKHMEDLCMIHTGFHSELHRAYVTGVPTFAECFLKWRDKFLLYGDFCSNLPHAQDLIDELCNSRELVKQTVINCQEKANEGKFRLRDLLSVPMQRVLKYHLLLKELIKQTSDDSEEKPELQRALDALLDLSLYINEVKRDNETLEIIREIQNNITDLVMPEGTELKDYGHFLKDGELRIKSHADNRIKNRYVFLFDKVMLMCKPSRVSFMGQFYSYKEAIILSNYSIQEQTVSSFKKDKWSHCWVMYEKQRTMAFHMYAKTEEVKRKWIDAIHMAQDNTQPDDLKNTSHRFQLHSFEVPTTCTVCNKLLRGTFCQGYKCMSPICNAAVHKECILGSKCGKRSHSNNSLAPTVEPRAHLGKYKITQPYQSTIPGHISLNEGDVVLLLSSNEPEPLWQGHCLRTGLQGLFPRTHAVKVVPADRIKPQAGYLQAEPLNLAGAANNLDSSHNYYNLDLEHQPWYVGEMDKDAAQRRLELMPDETFLVRKNVTDRGFRIAIKYEGSVKHIKVVYKKTPKETWYLAESRSFSSLLDLVNWYTNNSLAENFENLTTTLAMPFRTAMKRASGRGGVAIGYCVARYGYSATATNQLSFRRGDRIAITDKSGENKGWWKGELAGKIAYFPMTYVEEE</sequence>
<dbReference type="SUPFAM" id="SSF50729">
    <property type="entry name" value="PH domain-like"/>
    <property type="match status" value="1"/>
</dbReference>